<dbReference type="SMART" id="SM01140">
    <property type="entry name" value="Drf_GBD"/>
    <property type="match status" value="1"/>
</dbReference>
<comment type="caution">
    <text evidence="4">The sequence shown here is derived from an EMBL/GenBank/DDBJ whole genome shotgun (WGS) entry which is preliminary data.</text>
</comment>
<dbReference type="SUPFAM" id="SSF101447">
    <property type="entry name" value="Formin homology 2 domain (FH2 domain)"/>
    <property type="match status" value="1"/>
</dbReference>
<dbReference type="GO" id="GO:0030041">
    <property type="term" value="P:actin filament polymerization"/>
    <property type="evidence" value="ECO:0007669"/>
    <property type="project" value="TreeGrafter"/>
</dbReference>
<dbReference type="InterPro" id="IPR010473">
    <property type="entry name" value="GTPase-bd"/>
</dbReference>
<sequence length="1006" mass="115363">MGNTESDNSPDELGSEEEKEVFTKKLSENNMTIEEFDNQFEKLIKTLGLGENQIQQMRKLKGQNKLSLIQSYTKIPEKSTKKPSYFLEKLKKNPDVALLTELAVSLRGTPIQWVQEFVEKGGCRQLLSQFGKKIKKKIDSELHFKYLLTINSLINNGIGLTEFLNEEKSLLYLVHSLASNDTKVIKAAIDILAPVTFVPGQVYRVRDAITEVHKSRGIIDLYLITRALIKKKDYELKTSTMLLINSFCSNEYIPFRVTTRFELLELGLDDFLKTVDLTIDSNLKRQIEIFHRQRKEDSKLLFEHFGSTKIDIYSEKIFGHLLNMCDETEKKKLYKFMRNLIKISHESTIEKTDLFGGLFEIIDYYEENKNNILSFTSLIEEMQQAQTIMVKSLKKDKNTALSRKNMKRFSTINPRSPNKNKNRKMSKKKHKYNKKNLKYHMNQSSGGISKKALLDKKIKSSLVTTESVGTKEEKGEESKKIEETKNSGGTEGGIPPPPMSGSTGGIPPPPPMSGSTGGVPPPPPMSGSTGGIPPPPMMGGVGGLPPPPMLNKRKVSKFVPLRWKPISKHKLQNNPYWNDSNNDNDEKSSLAGKLDTKELQSLFLKKKKGQIKKTTTNTKKNENEQLVDMNTSKTIEIFFGKSKPSVEQVITGILSFDEKLFQPSIIKDFKKLLPDTTTEIKLKNYKGDYQKLNYVDKLFMELIKINNLNDRIQFWEWKVSVEPKLDIISSEMKIISKATEIMKSDQNLKKIFLMILDVGNILNENSGSNKVSGFELKILRQIGSIKSPLDKDITLLYFIVKQLNTNSPKCIEETVKNYKLFNLAKNVSYKFIDDTIKDLNTNLKKLENVLTKFKKPMNKNDKFFKIMSEFNEKTSEKLQKLKLKFTNTINGYKDTLDIFGEDKSKINFNEFFGTLTTFYQDITKTNSKYLSKKKNEEIRKRKMKNKKMLKEKTSNALKEERNVIDKIYEEILAGNGLTLKSSTTTLDSTQRVKIYNRRKSTSYMKK</sequence>
<dbReference type="Pfam" id="PF02181">
    <property type="entry name" value="FH2"/>
    <property type="match status" value="1"/>
</dbReference>
<feature type="compositionally biased region" description="Acidic residues" evidence="1">
    <location>
        <begin position="8"/>
        <end position="19"/>
    </location>
</feature>
<evidence type="ECO:0000256" key="1">
    <source>
        <dbReference type="SAM" id="MobiDB-lite"/>
    </source>
</evidence>
<dbReference type="InterPro" id="IPR015425">
    <property type="entry name" value="FH2_Formin"/>
</dbReference>
<dbReference type="Pfam" id="PF06371">
    <property type="entry name" value="Drf_GBD"/>
    <property type="match status" value="1"/>
</dbReference>
<dbReference type="PANTHER" id="PTHR45691">
    <property type="entry name" value="PROTEIN DIAPHANOUS"/>
    <property type="match status" value="1"/>
</dbReference>
<name>A0AAV8A3S7_9EUKA</name>
<feature type="compositionally biased region" description="Basic and acidic residues" evidence="1">
    <location>
        <begin position="469"/>
        <end position="485"/>
    </location>
</feature>
<dbReference type="InterPro" id="IPR042201">
    <property type="entry name" value="FH2_Formin_sf"/>
</dbReference>
<dbReference type="Proteomes" id="UP001146793">
    <property type="component" value="Unassembled WGS sequence"/>
</dbReference>
<gene>
    <name evidence="4" type="ORF">M0812_00128</name>
</gene>
<dbReference type="EMBL" id="JANTQA010000015">
    <property type="protein sequence ID" value="KAJ3447656.1"/>
    <property type="molecule type" value="Genomic_DNA"/>
</dbReference>
<evidence type="ECO:0000259" key="2">
    <source>
        <dbReference type="PROSITE" id="PS51232"/>
    </source>
</evidence>
<protein>
    <submittedName>
        <fullName evidence="4">Protein diaphanous</fullName>
    </submittedName>
</protein>
<organism evidence="4 5">
    <name type="scientific">Anaeramoeba flamelloides</name>
    <dbReference type="NCBI Taxonomy" id="1746091"/>
    <lineage>
        <taxon>Eukaryota</taxon>
        <taxon>Metamonada</taxon>
        <taxon>Anaeramoebidae</taxon>
        <taxon>Anaeramoeba</taxon>
    </lineage>
</organism>
<feature type="domain" description="FH2" evidence="3">
    <location>
        <begin position="548"/>
        <end position="948"/>
    </location>
</feature>
<dbReference type="GO" id="GO:0005884">
    <property type="term" value="C:actin filament"/>
    <property type="evidence" value="ECO:0007669"/>
    <property type="project" value="TreeGrafter"/>
</dbReference>
<reference evidence="4" key="1">
    <citation type="submission" date="2022-08" db="EMBL/GenBank/DDBJ databases">
        <title>Novel sulphate-reducing endosymbionts in the free-living metamonad Anaeramoeba.</title>
        <authorList>
            <person name="Jerlstrom-Hultqvist J."/>
            <person name="Cepicka I."/>
            <person name="Gallot-Lavallee L."/>
            <person name="Salas-Leiva D."/>
            <person name="Curtis B.A."/>
            <person name="Zahonova K."/>
            <person name="Pipaliya S."/>
            <person name="Dacks J."/>
            <person name="Roger A.J."/>
        </authorList>
    </citation>
    <scope>NUCLEOTIDE SEQUENCE</scope>
    <source>
        <strain evidence="4">Busselton2</strain>
    </source>
</reference>
<evidence type="ECO:0000259" key="3">
    <source>
        <dbReference type="PROSITE" id="PS51444"/>
    </source>
</evidence>
<dbReference type="SUPFAM" id="SSF48371">
    <property type="entry name" value="ARM repeat"/>
    <property type="match status" value="1"/>
</dbReference>
<accession>A0AAV8A3S7</accession>
<feature type="compositionally biased region" description="Basic residues" evidence="1">
    <location>
        <begin position="418"/>
        <end position="435"/>
    </location>
</feature>
<dbReference type="InterPro" id="IPR010472">
    <property type="entry name" value="FH3_dom"/>
</dbReference>
<dbReference type="Gene3D" id="1.25.10.10">
    <property type="entry name" value="Leucine-rich Repeat Variant"/>
    <property type="match status" value="1"/>
</dbReference>
<dbReference type="InterPro" id="IPR016024">
    <property type="entry name" value="ARM-type_fold"/>
</dbReference>
<feature type="region of interest" description="Disordered" evidence="1">
    <location>
        <begin position="463"/>
        <end position="552"/>
    </location>
</feature>
<dbReference type="PROSITE" id="PS51232">
    <property type="entry name" value="GBD_FH3"/>
    <property type="match status" value="1"/>
</dbReference>
<dbReference type="InterPro" id="IPR051412">
    <property type="entry name" value="Formin_Homology_Diaphanous_sf"/>
</dbReference>
<feature type="region of interest" description="Disordered" evidence="1">
    <location>
        <begin position="1"/>
        <end position="21"/>
    </location>
</feature>
<dbReference type="GO" id="GO:0003779">
    <property type="term" value="F:actin binding"/>
    <property type="evidence" value="ECO:0007669"/>
    <property type="project" value="InterPro"/>
</dbReference>
<proteinExistence type="predicted"/>
<dbReference type="AlphaFoldDB" id="A0AAV8A3S7"/>
<feature type="domain" description="GBD/FH3" evidence="2">
    <location>
        <begin position="28"/>
        <end position="390"/>
    </location>
</feature>
<dbReference type="SMART" id="SM00498">
    <property type="entry name" value="FH2"/>
    <property type="match status" value="1"/>
</dbReference>
<dbReference type="InterPro" id="IPR011989">
    <property type="entry name" value="ARM-like"/>
</dbReference>
<evidence type="ECO:0000313" key="5">
    <source>
        <dbReference type="Proteomes" id="UP001146793"/>
    </source>
</evidence>
<dbReference type="GO" id="GO:0031267">
    <property type="term" value="F:small GTPase binding"/>
    <property type="evidence" value="ECO:0007669"/>
    <property type="project" value="InterPro"/>
</dbReference>
<dbReference type="Pfam" id="PF06367">
    <property type="entry name" value="Drf_FH3"/>
    <property type="match status" value="1"/>
</dbReference>
<evidence type="ECO:0000313" key="4">
    <source>
        <dbReference type="EMBL" id="KAJ3447656.1"/>
    </source>
</evidence>
<dbReference type="SMART" id="SM01139">
    <property type="entry name" value="Drf_FH3"/>
    <property type="match status" value="1"/>
</dbReference>
<dbReference type="InterPro" id="IPR014768">
    <property type="entry name" value="GBD/FH3_dom"/>
</dbReference>
<dbReference type="Gene3D" id="1.20.58.2220">
    <property type="entry name" value="Formin, FH2 domain"/>
    <property type="match status" value="1"/>
</dbReference>
<dbReference type="PANTHER" id="PTHR45691:SF6">
    <property type="entry name" value="PROTEIN DIAPHANOUS"/>
    <property type="match status" value="1"/>
</dbReference>
<feature type="region of interest" description="Disordered" evidence="1">
    <location>
        <begin position="396"/>
        <end position="435"/>
    </location>
</feature>
<dbReference type="PROSITE" id="PS51444">
    <property type="entry name" value="FH2"/>
    <property type="match status" value="1"/>
</dbReference>